<evidence type="ECO:0000313" key="1">
    <source>
        <dbReference type="EMBL" id="MPM27591.1"/>
    </source>
</evidence>
<gene>
    <name evidence="1" type="ORF">SDC9_74104</name>
</gene>
<name>A0A644YI76_9ZZZZ</name>
<accession>A0A644YI76</accession>
<reference evidence="1" key="1">
    <citation type="submission" date="2019-08" db="EMBL/GenBank/DDBJ databases">
        <authorList>
            <person name="Kucharzyk K."/>
            <person name="Murdoch R.W."/>
            <person name="Higgins S."/>
            <person name="Loffler F."/>
        </authorList>
    </citation>
    <scope>NUCLEOTIDE SEQUENCE</scope>
</reference>
<dbReference type="EMBL" id="VSSQ01005034">
    <property type="protein sequence ID" value="MPM27591.1"/>
    <property type="molecule type" value="Genomic_DNA"/>
</dbReference>
<proteinExistence type="predicted"/>
<sequence length="68" mass="7545">MNLCFKTGERTGVQHEPALNRRHAELFGALDLRAARGDDALRARKPVQRVHGNLLCGVAFDQVDMDDA</sequence>
<organism evidence="1">
    <name type="scientific">bioreactor metagenome</name>
    <dbReference type="NCBI Taxonomy" id="1076179"/>
    <lineage>
        <taxon>unclassified sequences</taxon>
        <taxon>metagenomes</taxon>
        <taxon>ecological metagenomes</taxon>
    </lineage>
</organism>
<dbReference type="AlphaFoldDB" id="A0A644YI76"/>
<comment type="caution">
    <text evidence="1">The sequence shown here is derived from an EMBL/GenBank/DDBJ whole genome shotgun (WGS) entry which is preliminary data.</text>
</comment>
<protein>
    <submittedName>
        <fullName evidence="1">Uncharacterized protein</fullName>
    </submittedName>
</protein>